<dbReference type="AlphaFoldDB" id="A0AAD9WRR7"/>
<evidence type="ECO:0000313" key="3">
    <source>
        <dbReference type="Proteomes" id="UP001280121"/>
    </source>
</evidence>
<dbReference type="EMBL" id="JANJYI010000007">
    <property type="protein sequence ID" value="KAK2641279.1"/>
    <property type="molecule type" value="Genomic_DNA"/>
</dbReference>
<sequence length="75" mass="8492">MERSTHLLQVWKRLIAIWRKSKMGRTVAGQKHVEGGDQRRMDDGGGGEEFGGHWRQVVNNNAFTTFNPTSQHSAV</sequence>
<evidence type="ECO:0000313" key="2">
    <source>
        <dbReference type="EMBL" id="KAK2641279.1"/>
    </source>
</evidence>
<reference evidence="2" key="1">
    <citation type="journal article" date="2023" name="Plant J.">
        <title>Genome sequences and population genomics provide insights into the demographic history, inbreeding, and mutation load of two 'living fossil' tree species of Dipteronia.</title>
        <authorList>
            <person name="Feng Y."/>
            <person name="Comes H.P."/>
            <person name="Chen J."/>
            <person name="Zhu S."/>
            <person name="Lu R."/>
            <person name="Zhang X."/>
            <person name="Li P."/>
            <person name="Qiu J."/>
            <person name="Olsen K.M."/>
            <person name="Qiu Y."/>
        </authorList>
    </citation>
    <scope>NUCLEOTIDE SEQUENCE</scope>
    <source>
        <strain evidence="2">KIB01</strain>
    </source>
</reference>
<accession>A0AAD9WRR7</accession>
<feature type="compositionally biased region" description="Basic and acidic residues" evidence="1">
    <location>
        <begin position="31"/>
        <end position="43"/>
    </location>
</feature>
<protein>
    <submittedName>
        <fullName evidence="2">Uncharacterized protein</fullName>
    </submittedName>
</protein>
<feature type="region of interest" description="Disordered" evidence="1">
    <location>
        <begin position="25"/>
        <end position="51"/>
    </location>
</feature>
<gene>
    <name evidence="2" type="ORF">Ddye_023042</name>
</gene>
<organism evidence="2 3">
    <name type="scientific">Dipteronia dyeriana</name>
    <dbReference type="NCBI Taxonomy" id="168575"/>
    <lineage>
        <taxon>Eukaryota</taxon>
        <taxon>Viridiplantae</taxon>
        <taxon>Streptophyta</taxon>
        <taxon>Embryophyta</taxon>
        <taxon>Tracheophyta</taxon>
        <taxon>Spermatophyta</taxon>
        <taxon>Magnoliopsida</taxon>
        <taxon>eudicotyledons</taxon>
        <taxon>Gunneridae</taxon>
        <taxon>Pentapetalae</taxon>
        <taxon>rosids</taxon>
        <taxon>malvids</taxon>
        <taxon>Sapindales</taxon>
        <taxon>Sapindaceae</taxon>
        <taxon>Hippocastanoideae</taxon>
        <taxon>Acereae</taxon>
        <taxon>Dipteronia</taxon>
    </lineage>
</organism>
<evidence type="ECO:0000256" key="1">
    <source>
        <dbReference type="SAM" id="MobiDB-lite"/>
    </source>
</evidence>
<proteinExistence type="predicted"/>
<name>A0AAD9WRR7_9ROSI</name>
<comment type="caution">
    <text evidence="2">The sequence shown here is derived from an EMBL/GenBank/DDBJ whole genome shotgun (WGS) entry which is preliminary data.</text>
</comment>
<keyword evidence="3" id="KW-1185">Reference proteome</keyword>
<dbReference type="Proteomes" id="UP001280121">
    <property type="component" value="Unassembled WGS sequence"/>
</dbReference>